<gene>
    <name evidence="1" type="ORF">OIU79_014901</name>
</gene>
<protein>
    <submittedName>
        <fullName evidence="1">Uncharacterized protein</fullName>
    </submittedName>
</protein>
<sequence>MIWAEVSSLRYQSAGRWDLRAQDFCIGESPYEIGTRCCHRKSINTGTLAASLAQQILGERCFMNSPSFLSRGRILHKSVATMGNFSALTLISDECFHNKSNLDLPAVDGVAAKLLPPRSYSTRQAIINELELQLKKVMSRYCC</sequence>
<comment type="caution">
    <text evidence="1">The sequence shown here is derived from an EMBL/GenBank/DDBJ whole genome shotgun (WGS) entry which is preliminary data.</text>
</comment>
<dbReference type="AlphaFoldDB" id="A0A9Q0SPI9"/>
<proteinExistence type="predicted"/>
<dbReference type="Proteomes" id="UP001151532">
    <property type="component" value="Chromosome 2"/>
</dbReference>
<organism evidence="1 2">
    <name type="scientific">Salix purpurea</name>
    <name type="common">Purple osier willow</name>
    <dbReference type="NCBI Taxonomy" id="77065"/>
    <lineage>
        <taxon>Eukaryota</taxon>
        <taxon>Viridiplantae</taxon>
        <taxon>Streptophyta</taxon>
        <taxon>Embryophyta</taxon>
        <taxon>Tracheophyta</taxon>
        <taxon>Spermatophyta</taxon>
        <taxon>Magnoliopsida</taxon>
        <taxon>eudicotyledons</taxon>
        <taxon>Gunneridae</taxon>
        <taxon>Pentapetalae</taxon>
        <taxon>rosids</taxon>
        <taxon>fabids</taxon>
        <taxon>Malpighiales</taxon>
        <taxon>Salicaceae</taxon>
        <taxon>Saliceae</taxon>
        <taxon>Salix</taxon>
    </lineage>
</organism>
<evidence type="ECO:0000313" key="2">
    <source>
        <dbReference type="Proteomes" id="UP001151532"/>
    </source>
</evidence>
<dbReference type="EMBL" id="JAPFFK010000019">
    <property type="protein sequence ID" value="KAJ6684678.1"/>
    <property type="molecule type" value="Genomic_DNA"/>
</dbReference>
<reference evidence="1" key="1">
    <citation type="submission" date="2022-11" db="EMBL/GenBank/DDBJ databases">
        <authorList>
            <person name="Hyden B.L."/>
            <person name="Feng K."/>
            <person name="Yates T."/>
            <person name="Jawdy S."/>
            <person name="Smart L.B."/>
            <person name="Muchero W."/>
        </authorList>
    </citation>
    <scope>NUCLEOTIDE SEQUENCE</scope>
    <source>
        <tissue evidence="1">Shoot tip</tissue>
    </source>
</reference>
<name>A0A9Q0SPI9_SALPP</name>
<evidence type="ECO:0000313" key="1">
    <source>
        <dbReference type="EMBL" id="KAJ6684678.1"/>
    </source>
</evidence>
<keyword evidence="2" id="KW-1185">Reference proteome</keyword>
<reference evidence="1" key="2">
    <citation type="journal article" date="2023" name="Int. J. Mol. Sci.">
        <title>De Novo Assembly and Annotation of 11 Diverse Shrub Willow (Salix) Genomes Reveals Novel Gene Organization in Sex-Linked Regions.</title>
        <authorList>
            <person name="Hyden B."/>
            <person name="Feng K."/>
            <person name="Yates T.B."/>
            <person name="Jawdy S."/>
            <person name="Cereghino C."/>
            <person name="Smart L.B."/>
            <person name="Muchero W."/>
        </authorList>
    </citation>
    <scope>NUCLEOTIDE SEQUENCE</scope>
    <source>
        <tissue evidence="1">Shoot tip</tissue>
    </source>
</reference>
<accession>A0A9Q0SPI9</accession>